<sequence length="180" mass="20636">MQYLRVILVILSLVHLYGCNEAVYDPSSGSYCDINSGIVSSVEKAIKERSTGYKEARDYVLLIFAAVDQVGYEAIEIISDDSNGYLFYYSSRSQDKVIYIDTKKARRMFSISKRLVVGKVGETYPFEAYTRLPCRKFYFRFDGVEEEQNYVGKLKGEYENYIDIISNLMVVSGVYDDKGK</sequence>
<dbReference type="RefSeq" id="WP_130566067.1">
    <property type="nucleotide sequence ID" value="NZ_SHLY01000002.1"/>
</dbReference>
<accession>A0ABY1WQ50</accession>
<proteinExistence type="predicted"/>
<evidence type="ECO:0000313" key="2">
    <source>
        <dbReference type="Proteomes" id="UP000292544"/>
    </source>
</evidence>
<organism evidence="1 2">
    <name type="scientific">Corallincola spongiicola</name>
    <dbReference type="NCBI Taxonomy" id="2520508"/>
    <lineage>
        <taxon>Bacteria</taxon>
        <taxon>Pseudomonadati</taxon>
        <taxon>Pseudomonadota</taxon>
        <taxon>Gammaproteobacteria</taxon>
        <taxon>Alteromonadales</taxon>
        <taxon>Psychromonadaceae</taxon>
        <taxon>Corallincola</taxon>
    </lineage>
</organism>
<comment type="caution">
    <text evidence="1">The sequence shown here is derived from an EMBL/GenBank/DDBJ whole genome shotgun (WGS) entry which is preliminary data.</text>
</comment>
<keyword evidence="2" id="KW-1185">Reference proteome</keyword>
<dbReference type="Proteomes" id="UP000292544">
    <property type="component" value="Unassembled WGS sequence"/>
</dbReference>
<reference evidence="2" key="1">
    <citation type="submission" date="2019-02" db="EMBL/GenBank/DDBJ databases">
        <title>Draft genome sequence of Muricauda sp. 176CP4-71.</title>
        <authorList>
            <person name="Park J.-S."/>
        </authorList>
    </citation>
    <scope>NUCLEOTIDE SEQUENCE [LARGE SCALE GENOMIC DNA]</scope>
    <source>
        <strain evidence="2">176GS2-150</strain>
    </source>
</reference>
<gene>
    <name evidence="1" type="ORF">EXY25_05725</name>
</gene>
<dbReference type="EMBL" id="SHLY01000002">
    <property type="protein sequence ID" value="TAA46753.1"/>
    <property type="molecule type" value="Genomic_DNA"/>
</dbReference>
<evidence type="ECO:0000313" key="1">
    <source>
        <dbReference type="EMBL" id="TAA46753.1"/>
    </source>
</evidence>
<protein>
    <recommendedName>
        <fullName evidence="3">Lipoprotein</fullName>
    </recommendedName>
</protein>
<name>A0ABY1WQ50_9GAMM</name>
<evidence type="ECO:0008006" key="3">
    <source>
        <dbReference type="Google" id="ProtNLM"/>
    </source>
</evidence>